<dbReference type="AlphaFoldDB" id="A0A7W8QHZ1"/>
<dbReference type="Pfam" id="PF13669">
    <property type="entry name" value="Glyoxalase_4"/>
    <property type="match status" value="1"/>
</dbReference>
<evidence type="ECO:0000313" key="3">
    <source>
        <dbReference type="Proteomes" id="UP000572635"/>
    </source>
</evidence>
<evidence type="ECO:0000313" key="2">
    <source>
        <dbReference type="EMBL" id="MBB5430549.1"/>
    </source>
</evidence>
<protein>
    <recommendedName>
        <fullName evidence="1">VOC domain-containing protein</fullName>
    </recommendedName>
</protein>
<dbReference type="SUPFAM" id="SSF54593">
    <property type="entry name" value="Glyoxalase/Bleomycin resistance protein/Dihydroxybiphenyl dioxygenase"/>
    <property type="match status" value="1"/>
</dbReference>
<dbReference type="EMBL" id="JACHDB010000001">
    <property type="protein sequence ID" value="MBB5430549.1"/>
    <property type="molecule type" value="Genomic_DNA"/>
</dbReference>
<dbReference type="Proteomes" id="UP000572635">
    <property type="component" value="Unassembled WGS sequence"/>
</dbReference>
<dbReference type="Gene3D" id="3.10.180.10">
    <property type="entry name" value="2,3-Dihydroxybiphenyl 1,2-Dioxygenase, domain 1"/>
    <property type="match status" value="1"/>
</dbReference>
<proteinExistence type="predicted"/>
<accession>A0A7W8QHZ1</accession>
<feature type="domain" description="VOC" evidence="1">
    <location>
        <begin position="1"/>
        <end position="62"/>
    </location>
</feature>
<gene>
    <name evidence="2" type="ORF">HDA36_000633</name>
</gene>
<name>A0A7W8QHZ1_9ACTN</name>
<comment type="caution">
    <text evidence="2">The sequence shown here is derived from an EMBL/GenBank/DDBJ whole genome shotgun (WGS) entry which is preliminary data.</text>
</comment>
<sequence length="156" mass="16618">MGGFYHVCFAVPDIGAAMDELAAAVGVEWSPPRADRIGEWDFRIAFTRGDPPFIELIEGPEGSPWACGGAGRFDHLGFWTSDLEAGTARLSRAGVAADFDGCPFGRRFAYHRAEAIGGRIELVDAARLADFRAAWAPGAGAMPVIDPPRGPGARWG</sequence>
<dbReference type="RefSeq" id="WP_184388505.1">
    <property type="nucleotide sequence ID" value="NZ_BAAAJD010000023.1"/>
</dbReference>
<reference evidence="2 3" key="1">
    <citation type="submission" date="2020-08" db="EMBL/GenBank/DDBJ databases">
        <title>Sequencing the genomes of 1000 actinobacteria strains.</title>
        <authorList>
            <person name="Klenk H.-P."/>
        </authorList>
    </citation>
    <scope>NUCLEOTIDE SEQUENCE [LARGE SCALE GENOMIC DNA]</scope>
    <source>
        <strain evidence="2 3">DSM 44551</strain>
    </source>
</reference>
<dbReference type="PROSITE" id="PS51819">
    <property type="entry name" value="VOC"/>
    <property type="match status" value="1"/>
</dbReference>
<keyword evidence="3" id="KW-1185">Reference proteome</keyword>
<evidence type="ECO:0000259" key="1">
    <source>
        <dbReference type="PROSITE" id="PS51819"/>
    </source>
</evidence>
<dbReference type="InterPro" id="IPR029068">
    <property type="entry name" value="Glyas_Bleomycin-R_OHBP_Dase"/>
</dbReference>
<organism evidence="2 3">
    <name type="scientific">Nocardiopsis composta</name>
    <dbReference type="NCBI Taxonomy" id="157465"/>
    <lineage>
        <taxon>Bacteria</taxon>
        <taxon>Bacillati</taxon>
        <taxon>Actinomycetota</taxon>
        <taxon>Actinomycetes</taxon>
        <taxon>Streptosporangiales</taxon>
        <taxon>Nocardiopsidaceae</taxon>
        <taxon>Nocardiopsis</taxon>
    </lineage>
</organism>
<dbReference type="InterPro" id="IPR037523">
    <property type="entry name" value="VOC_core"/>
</dbReference>